<evidence type="ECO:0000313" key="1">
    <source>
        <dbReference type="EMBL" id="SLN11092.1"/>
    </source>
</evidence>
<name>A0A1X6Y5M9_9RHOB</name>
<dbReference type="Proteomes" id="UP000193207">
    <property type="component" value="Unassembled WGS sequence"/>
</dbReference>
<evidence type="ECO:0000313" key="2">
    <source>
        <dbReference type="Proteomes" id="UP000193207"/>
    </source>
</evidence>
<protein>
    <submittedName>
        <fullName evidence="1">Uncharacterized protein</fullName>
    </submittedName>
</protein>
<keyword evidence="2" id="KW-1185">Reference proteome</keyword>
<dbReference type="RefSeq" id="WP_085815812.1">
    <property type="nucleotide sequence ID" value="NZ_FWFU01000001.1"/>
</dbReference>
<gene>
    <name evidence="1" type="ORF">ROH8110_00062</name>
</gene>
<sequence>MKDMVKLKRADLEQVLRDALRLGAQGHGVKHKRLVQGLMEEADGKAIPMNEMERERGEIFESAVERRICSRIGLPHWIVTGDVSGISDRVARHSIKLARKNVNSIFDRAERQLKPIGERAEEEVSCGDDDCCPSLPADIIAMTEASRRSHLLDKITGLPGFCDYEEEGLDRLHSLTTAQLEQVIRLAKP</sequence>
<organism evidence="1 2">
    <name type="scientific">Roseovarius halotolerans</name>
    <dbReference type="NCBI Taxonomy" id="505353"/>
    <lineage>
        <taxon>Bacteria</taxon>
        <taxon>Pseudomonadati</taxon>
        <taxon>Pseudomonadota</taxon>
        <taxon>Alphaproteobacteria</taxon>
        <taxon>Rhodobacterales</taxon>
        <taxon>Roseobacteraceae</taxon>
        <taxon>Roseovarius</taxon>
    </lineage>
</organism>
<accession>A0A1X6Y5M9</accession>
<proteinExistence type="predicted"/>
<reference evidence="1 2" key="1">
    <citation type="submission" date="2017-03" db="EMBL/GenBank/DDBJ databases">
        <authorList>
            <person name="Afonso C.L."/>
            <person name="Miller P.J."/>
            <person name="Scott M.A."/>
            <person name="Spackman E."/>
            <person name="Goraichik I."/>
            <person name="Dimitrov K.M."/>
            <person name="Suarez D.L."/>
            <person name="Swayne D.E."/>
        </authorList>
    </citation>
    <scope>NUCLEOTIDE SEQUENCE [LARGE SCALE GENOMIC DNA]</scope>
    <source>
        <strain evidence="1 2">CECT 8110</strain>
    </source>
</reference>
<dbReference type="AlphaFoldDB" id="A0A1X6Y5M9"/>
<dbReference type="EMBL" id="FWFU01000001">
    <property type="protein sequence ID" value="SLN11092.1"/>
    <property type="molecule type" value="Genomic_DNA"/>
</dbReference>